<dbReference type="PANTHER" id="PTHR11803:SF58">
    <property type="entry name" value="PROTEIN HMF1-RELATED"/>
    <property type="match status" value="1"/>
</dbReference>
<accession>A0A2S7K3I9</accession>
<dbReference type="Pfam" id="PF01042">
    <property type="entry name" value="Ribonuc_L-PSP"/>
    <property type="match status" value="1"/>
</dbReference>
<dbReference type="Gene3D" id="3.30.1330.40">
    <property type="entry name" value="RutC-like"/>
    <property type="match status" value="1"/>
</dbReference>
<proteinExistence type="inferred from homology"/>
<dbReference type="RefSeq" id="WP_104830615.1">
    <property type="nucleotide sequence ID" value="NZ_PJCH01000010.1"/>
</dbReference>
<keyword evidence="3" id="KW-1185">Reference proteome</keyword>
<gene>
    <name evidence="2" type="ORF">CW354_13480</name>
</gene>
<dbReference type="InterPro" id="IPR035959">
    <property type="entry name" value="RutC-like_sf"/>
</dbReference>
<dbReference type="CDD" id="cd00448">
    <property type="entry name" value="YjgF_YER057c_UK114_family"/>
    <property type="match status" value="1"/>
</dbReference>
<dbReference type="SUPFAM" id="SSF55298">
    <property type="entry name" value="YjgF-like"/>
    <property type="match status" value="1"/>
</dbReference>
<dbReference type="OrthoDB" id="9799840at2"/>
<name>A0A2S7K3I9_9PROT</name>
<dbReference type="Proteomes" id="UP000239504">
    <property type="component" value="Unassembled WGS sequence"/>
</dbReference>
<dbReference type="InterPro" id="IPR006175">
    <property type="entry name" value="YjgF/YER057c/UK114"/>
</dbReference>
<comment type="caution">
    <text evidence="2">The sequence shown here is derived from an EMBL/GenBank/DDBJ whole genome shotgun (WGS) entry which is preliminary data.</text>
</comment>
<comment type="similarity">
    <text evidence="1">Belongs to the RutC family.</text>
</comment>
<evidence type="ECO:0000313" key="2">
    <source>
        <dbReference type="EMBL" id="PQA87057.1"/>
    </source>
</evidence>
<dbReference type="EMBL" id="PJCH01000010">
    <property type="protein sequence ID" value="PQA87057.1"/>
    <property type="molecule type" value="Genomic_DNA"/>
</dbReference>
<protein>
    <submittedName>
        <fullName evidence="2">Reactive intermediate/imine deaminase</fullName>
    </submittedName>
</protein>
<evidence type="ECO:0000313" key="3">
    <source>
        <dbReference type="Proteomes" id="UP000239504"/>
    </source>
</evidence>
<reference evidence="2 3" key="1">
    <citation type="submission" date="2017-12" db="EMBL/GenBank/DDBJ databases">
        <authorList>
            <person name="Hurst M.R.H."/>
        </authorList>
    </citation>
    <scope>NUCLEOTIDE SEQUENCE [LARGE SCALE GENOMIC DNA]</scope>
    <source>
        <strain evidence="2 3">SY-3-19</strain>
    </source>
</reference>
<evidence type="ECO:0000256" key="1">
    <source>
        <dbReference type="ARBA" id="ARBA00010552"/>
    </source>
</evidence>
<organism evidence="2 3">
    <name type="scientific">Hyphococcus luteus</name>
    <dbReference type="NCBI Taxonomy" id="2058213"/>
    <lineage>
        <taxon>Bacteria</taxon>
        <taxon>Pseudomonadati</taxon>
        <taxon>Pseudomonadota</taxon>
        <taxon>Alphaproteobacteria</taxon>
        <taxon>Parvularculales</taxon>
        <taxon>Parvularculaceae</taxon>
        <taxon>Hyphococcus</taxon>
    </lineage>
</organism>
<dbReference type="GO" id="GO:0005829">
    <property type="term" value="C:cytosol"/>
    <property type="evidence" value="ECO:0007669"/>
    <property type="project" value="TreeGrafter"/>
</dbReference>
<dbReference type="PANTHER" id="PTHR11803">
    <property type="entry name" value="2-IMINOBUTANOATE/2-IMINOPROPANOATE DEAMINASE RIDA"/>
    <property type="match status" value="1"/>
</dbReference>
<dbReference type="GO" id="GO:0019239">
    <property type="term" value="F:deaminase activity"/>
    <property type="evidence" value="ECO:0007669"/>
    <property type="project" value="TreeGrafter"/>
</dbReference>
<sequence length="131" mass="14016">MGRSVESFTLPDLMKPIGPYSHYTKAGDFISISAIAGVDPETGALAGDDVESQTAQILEAINTILEDAGSDFEHVLHINIFLTDMALFDRMNAVYADILGEHHPARSVFEAAALPKDGALLTMNATAVEKP</sequence>
<dbReference type="AlphaFoldDB" id="A0A2S7K3I9"/>